<dbReference type="GO" id="GO:0006646">
    <property type="term" value="P:phosphatidylethanolamine biosynthetic process"/>
    <property type="evidence" value="ECO:0007669"/>
    <property type="project" value="TreeGrafter"/>
</dbReference>
<dbReference type="InterPro" id="IPR003817">
    <property type="entry name" value="PS_Dcarbxylase"/>
</dbReference>
<dbReference type="PANTHER" id="PTHR10067:SF9">
    <property type="entry name" value="PHOSPHATIDYLSERINE DECARBOXYLASE FAMILY PROTEIN (AFU_ORTHOLOGUE AFUA_7G01730)"/>
    <property type="match status" value="1"/>
</dbReference>
<name>A0A0U1P628_PHOLE</name>
<evidence type="ECO:0000256" key="2">
    <source>
        <dbReference type="ARBA" id="ARBA00023145"/>
    </source>
</evidence>
<keyword evidence="3" id="KW-0456">Lyase</keyword>
<evidence type="ECO:0000256" key="3">
    <source>
        <dbReference type="ARBA" id="ARBA00023239"/>
    </source>
</evidence>
<dbReference type="RefSeq" id="WP_023932451.1">
    <property type="nucleotide sequence ID" value="NZ_DF196819.1"/>
</dbReference>
<dbReference type="GO" id="GO:0004609">
    <property type="term" value="F:phosphatidylserine decarboxylase activity"/>
    <property type="evidence" value="ECO:0007669"/>
    <property type="project" value="InterPro"/>
</dbReference>
<dbReference type="Pfam" id="PF12588">
    <property type="entry name" value="PSDC"/>
    <property type="match status" value="1"/>
</dbReference>
<protein>
    <submittedName>
        <fullName evidence="6">Phosphatidylserine decarboxylase-related</fullName>
    </submittedName>
</protein>
<dbReference type="EMBL" id="DF196819">
    <property type="protein sequence ID" value="GAD29943.1"/>
    <property type="molecule type" value="Genomic_DNA"/>
</dbReference>
<accession>A0A0U1P628</accession>
<evidence type="ECO:0000259" key="5">
    <source>
        <dbReference type="Pfam" id="PF12588"/>
    </source>
</evidence>
<evidence type="ECO:0000313" key="7">
    <source>
        <dbReference type="Proteomes" id="UP000030675"/>
    </source>
</evidence>
<dbReference type="HOGENOM" id="CLU_033450_1_0_6"/>
<dbReference type="Pfam" id="PF02666">
    <property type="entry name" value="PS_Dcarbxylase"/>
    <property type="match status" value="1"/>
</dbReference>
<keyword evidence="2" id="KW-0865">Zymogen</keyword>
<feature type="domain" description="L-tryptophan decarboxylase PsiD-like" evidence="5">
    <location>
        <begin position="37"/>
        <end position="187"/>
    </location>
</feature>
<proteinExistence type="predicted"/>
<keyword evidence="1" id="KW-0210">Decarboxylase</keyword>
<dbReference type="AlphaFoldDB" id="A0A0U1P628"/>
<organism evidence="6 7">
    <name type="scientific">Photobacterium leiognathi lrivu.4.1</name>
    <dbReference type="NCBI Taxonomy" id="1248232"/>
    <lineage>
        <taxon>Bacteria</taxon>
        <taxon>Pseudomonadati</taxon>
        <taxon>Pseudomonadota</taxon>
        <taxon>Gammaproteobacteria</taxon>
        <taxon>Vibrionales</taxon>
        <taxon>Vibrionaceae</taxon>
        <taxon>Photobacterium</taxon>
    </lineage>
</organism>
<gene>
    <name evidence="6" type="ORF">PLEI_1597</name>
</gene>
<dbReference type="PANTHER" id="PTHR10067">
    <property type="entry name" value="PHOSPHATIDYLSERINE DECARBOXYLASE"/>
    <property type="match status" value="1"/>
</dbReference>
<evidence type="ECO:0000256" key="4">
    <source>
        <dbReference type="ARBA" id="ARBA00023317"/>
    </source>
</evidence>
<evidence type="ECO:0000313" key="6">
    <source>
        <dbReference type="EMBL" id="GAD29943.1"/>
    </source>
</evidence>
<sequence>MDMHSFGNWLPKSKAHVNAWIQHLKAHATQNPTDLVKPVQEFKDLVDNDETLKELAERMFSYAGNQKEFTPLGTPEVLSFDEFIVLLNAIMTQAPECTEYTDPQTGELNPCGLIGFPINALLDWPMATPAGYTFFSNALVNQQIKKILTYWSTFLESQDSRYVLVTDDLNRTPKVLGWLNPTAQREMVGVACQATSDPALKALPFEHFFQCDPSDKYYGFKSWDDFFTREFVKGVRPIAEGDNIIANACESAPLQVVENVAESAEFWLKGQPYSLQNMMDFDPLAKQFIGGTVYQAFLSALSYHRWNSPVSGTVKKAYIVNGSYYLGNQYQGFGNPDGADDSAPNNSQPFLTAVATRAIIFIESDNPNIGLMCFIAVGMAEVSSCEITVKEGQHLDKGDELGMFHFGGSTHCLVFGPDVKLAFDFHNTEPGLDATNIPVCSRIATVLTNN</sequence>
<dbReference type="eggNOG" id="COG0688">
    <property type="taxonomic scope" value="Bacteria"/>
</dbReference>
<dbReference type="InterPro" id="IPR022237">
    <property type="entry name" value="PsiD-like"/>
</dbReference>
<dbReference type="Proteomes" id="UP000030675">
    <property type="component" value="Unassembled WGS sequence"/>
</dbReference>
<keyword evidence="4" id="KW-0670">Pyruvate</keyword>
<evidence type="ECO:0000256" key="1">
    <source>
        <dbReference type="ARBA" id="ARBA00022793"/>
    </source>
</evidence>
<reference evidence="7" key="1">
    <citation type="submission" date="2012-12" db="EMBL/GenBank/DDBJ databases">
        <title>Genome Sequence of Photobacterium leiognathi lrivu.4.1.</title>
        <authorList>
            <person name="Urbanczyk H."/>
            <person name="Ogura Y."/>
            <person name="Hayashi T."/>
            <person name="Dunlap P.V."/>
        </authorList>
    </citation>
    <scope>NUCLEOTIDE SEQUENCE [LARGE SCALE GENOMIC DNA]</scope>
    <source>
        <strain evidence="7">lrivu.4.1</strain>
    </source>
</reference>